<dbReference type="InterPro" id="IPR039430">
    <property type="entry name" value="Thymidylate_kin-like_dom"/>
</dbReference>
<dbReference type="Gene3D" id="3.40.50.300">
    <property type="entry name" value="P-loop containing nucleotide triphosphate hydrolases"/>
    <property type="match status" value="1"/>
</dbReference>
<evidence type="ECO:0000313" key="4">
    <source>
        <dbReference type="Proteomes" id="UP001642360"/>
    </source>
</evidence>
<evidence type="ECO:0000313" key="3">
    <source>
        <dbReference type="EMBL" id="CAK9186978.1"/>
    </source>
</evidence>
<reference evidence="3 4" key="1">
    <citation type="submission" date="2024-02" db="EMBL/GenBank/DDBJ databases">
        <authorList>
            <person name="Vignale AGUSTIN F."/>
            <person name="Sosa J E."/>
            <person name="Modenutti C."/>
        </authorList>
    </citation>
    <scope>NUCLEOTIDE SEQUENCE [LARGE SCALE GENOMIC DNA]</scope>
</reference>
<dbReference type="Pfam" id="PF02223">
    <property type="entry name" value="Thymidylate_kin"/>
    <property type="match status" value="1"/>
</dbReference>
<evidence type="ECO:0000259" key="2">
    <source>
        <dbReference type="Pfam" id="PF02223"/>
    </source>
</evidence>
<dbReference type="InterPro" id="IPR027417">
    <property type="entry name" value="P-loop_NTPase"/>
</dbReference>
<dbReference type="PANTHER" id="PTHR10344">
    <property type="entry name" value="THYMIDYLATE KINASE"/>
    <property type="match status" value="1"/>
</dbReference>
<comment type="caution">
    <text evidence="3">The sequence shown here is derived from an EMBL/GenBank/DDBJ whole genome shotgun (WGS) entry which is preliminary data.</text>
</comment>
<protein>
    <recommendedName>
        <fullName evidence="2">Thymidylate kinase-like domain-containing protein</fullName>
    </recommendedName>
</protein>
<accession>A0ABC8V0W9</accession>
<dbReference type="AlphaFoldDB" id="A0ABC8V0W9"/>
<organism evidence="3 4">
    <name type="scientific">Ilex paraguariensis</name>
    <name type="common">yerba mate</name>
    <dbReference type="NCBI Taxonomy" id="185542"/>
    <lineage>
        <taxon>Eukaryota</taxon>
        <taxon>Viridiplantae</taxon>
        <taxon>Streptophyta</taxon>
        <taxon>Embryophyta</taxon>
        <taxon>Tracheophyta</taxon>
        <taxon>Spermatophyta</taxon>
        <taxon>Magnoliopsida</taxon>
        <taxon>eudicotyledons</taxon>
        <taxon>Gunneridae</taxon>
        <taxon>Pentapetalae</taxon>
        <taxon>asterids</taxon>
        <taxon>campanulids</taxon>
        <taxon>Aquifoliales</taxon>
        <taxon>Aquifoliaceae</taxon>
        <taxon>Ilex</taxon>
    </lineage>
</organism>
<dbReference type="SUPFAM" id="SSF52540">
    <property type="entry name" value="P-loop containing nucleoside triphosphate hydrolases"/>
    <property type="match status" value="1"/>
</dbReference>
<evidence type="ECO:0000256" key="1">
    <source>
        <dbReference type="ARBA" id="ARBA00009776"/>
    </source>
</evidence>
<feature type="non-terminal residue" evidence="3">
    <location>
        <position position="1"/>
    </location>
</feature>
<keyword evidence="4" id="KW-1185">Reference proteome</keyword>
<proteinExistence type="inferred from homology"/>
<name>A0ABC8V0W9_9AQUA</name>
<dbReference type="PANTHER" id="PTHR10344:SF1">
    <property type="entry name" value="THYMIDYLATE KINASE"/>
    <property type="match status" value="1"/>
</dbReference>
<feature type="domain" description="Thymidylate kinase-like" evidence="2">
    <location>
        <begin position="60"/>
        <end position="147"/>
    </location>
</feature>
<dbReference type="EMBL" id="CAUOFW020009736">
    <property type="protein sequence ID" value="CAK9186978.1"/>
    <property type="molecule type" value="Genomic_DNA"/>
</dbReference>
<dbReference type="Proteomes" id="UP001642360">
    <property type="component" value="Unassembled WGS sequence"/>
</dbReference>
<sequence>KILGYRFQIFGSPFSKILIVGFLPTSQLLAPLIDGDRIGQRAMSNDLLYGLFIAPESPVMNEWNEHILNVLNHQQCVCRSLMEKKLRSGTFLIVDCYSYSGVAFSSTKGLDIEWCKVVEYCDLFVRAPEMGLLAPDLVLFLDIPPEVTHFYTNISIV</sequence>
<comment type="similarity">
    <text evidence="1">Belongs to the thymidylate kinase family.</text>
</comment>
<gene>
    <name evidence="3" type="ORF">ILEXP_LOCUS57481</name>
</gene>